<organism evidence="3 4">
    <name type="scientific">Dorea formicigenerans</name>
    <dbReference type="NCBI Taxonomy" id="39486"/>
    <lineage>
        <taxon>Bacteria</taxon>
        <taxon>Bacillati</taxon>
        <taxon>Bacillota</taxon>
        <taxon>Clostridia</taxon>
        <taxon>Lachnospirales</taxon>
        <taxon>Lachnospiraceae</taxon>
        <taxon>Dorea</taxon>
    </lineage>
</organism>
<dbReference type="Pfam" id="PF13443">
    <property type="entry name" value="HTH_26"/>
    <property type="match status" value="1"/>
</dbReference>
<evidence type="ECO:0000256" key="1">
    <source>
        <dbReference type="SAM" id="Phobius"/>
    </source>
</evidence>
<gene>
    <name evidence="3" type="ORF">DWZ98_15480</name>
</gene>
<reference evidence="3 4" key="1">
    <citation type="submission" date="2018-08" db="EMBL/GenBank/DDBJ databases">
        <title>A genome reference for cultivated species of the human gut microbiota.</title>
        <authorList>
            <person name="Zou Y."/>
            <person name="Xue W."/>
            <person name="Luo G."/>
        </authorList>
    </citation>
    <scope>NUCLEOTIDE SEQUENCE [LARGE SCALE GENOMIC DNA]</scope>
    <source>
        <strain evidence="3 4">AF36-1BH</strain>
    </source>
</reference>
<accession>A0A415MTA4</accession>
<feature type="domain" description="HTH cro/C1-type" evidence="2">
    <location>
        <begin position="45"/>
        <end position="100"/>
    </location>
</feature>
<dbReference type="PROSITE" id="PS50943">
    <property type="entry name" value="HTH_CROC1"/>
    <property type="match status" value="1"/>
</dbReference>
<dbReference type="AlphaFoldDB" id="A0A415MTA4"/>
<feature type="transmembrane region" description="Helical" evidence="1">
    <location>
        <begin position="6"/>
        <end position="29"/>
    </location>
</feature>
<keyword evidence="1" id="KW-0472">Membrane</keyword>
<sequence length="158" mass="18511">MFSLSLFSFFTLYGNIFLDNAIYLPYYVIVTKRKEVYAMNFLSKLDALMADKELNKRQLANESGIPYTTIVNWYKRGYDNMSLSNFKILCDFFNVTMDSLARDDVEELEKRVPKRNGIHISKEEEFLVTCYREADSLDKELALRALHVREKGDTEKMA</sequence>
<protein>
    <submittedName>
        <fullName evidence="3">XRE family transcriptional regulator</fullName>
    </submittedName>
</protein>
<proteinExistence type="predicted"/>
<dbReference type="Gene3D" id="1.10.260.40">
    <property type="entry name" value="lambda repressor-like DNA-binding domains"/>
    <property type="match status" value="1"/>
</dbReference>
<dbReference type="InterPro" id="IPR010982">
    <property type="entry name" value="Lambda_DNA-bd_dom_sf"/>
</dbReference>
<dbReference type="EMBL" id="QRPD01000019">
    <property type="protein sequence ID" value="RHL84311.1"/>
    <property type="molecule type" value="Genomic_DNA"/>
</dbReference>
<keyword evidence="1" id="KW-0812">Transmembrane</keyword>
<evidence type="ECO:0000313" key="4">
    <source>
        <dbReference type="Proteomes" id="UP000283325"/>
    </source>
</evidence>
<evidence type="ECO:0000313" key="3">
    <source>
        <dbReference type="EMBL" id="RHL84311.1"/>
    </source>
</evidence>
<dbReference type="SUPFAM" id="SSF47413">
    <property type="entry name" value="lambda repressor-like DNA-binding domains"/>
    <property type="match status" value="1"/>
</dbReference>
<keyword evidence="1" id="KW-1133">Transmembrane helix</keyword>
<evidence type="ECO:0000259" key="2">
    <source>
        <dbReference type="PROSITE" id="PS50943"/>
    </source>
</evidence>
<comment type="caution">
    <text evidence="3">The sequence shown here is derived from an EMBL/GenBank/DDBJ whole genome shotgun (WGS) entry which is preliminary data.</text>
</comment>
<dbReference type="CDD" id="cd00093">
    <property type="entry name" value="HTH_XRE"/>
    <property type="match status" value="1"/>
</dbReference>
<dbReference type="InterPro" id="IPR001387">
    <property type="entry name" value="Cro/C1-type_HTH"/>
</dbReference>
<dbReference type="Proteomes" id="UP000283325">
    <property type="component" value="Unassembled WGS sequence"/>
</dbReference>
<name>A0A415MTA4_9FIRM</name>
<dbReference type="GO" id="GO:0003677">
    <property type="term" value="F:DNA binding"/>
    <property type="evidence" value="ECO:0007669"/>
    <property type="project" value="InterPro"/>
</dbReference>